<dbReference type="GO" id="GO:0008289">
    <property type="term" value="F:lipid binding"/>
    <property type="evidence" value="ECO:0007669"/>
    <property type="project" value="UniProtKB-KW"/>
</dbReference>
<dbReference type="PANTHER" id="PTHR11955">
    <property type="entry name" value="FATTY ACID BINDING PROTEIN"/>
    <property type="match status" value="1"/>
</dbReference>
<dbReference type="InterPro" id="IPR000566">
    <property type="entry name" value="Lipocln_cytosolic_FA-bd_dom"/>
</dbReference>
<evidence type="ECO:0000259" key="3">
    <source>
        <dbReference type="Pfam" id="PF00061"/>
    </source>
</evidence>
<gene>
    <name evidence="4" type="ORF">g.16719</name>
</gene>
<reference evidence="4" key="1">
    <citation type="submission" date="2015-12" db="EMBL/GenBank/DDBJ databases">
        <title>De novo transcriptome assembly of four potential Pierce s Disease insect vectors from Arizona vineyards.</title>
        <authorList>
            <person name="Tassone E.E."/>
        </authorList>
    </citation>
    <scope>NUCLEOTIDE SEQUENCE</scope>
</reference>
<evidence type="ECO:0000256" key="1">
    <source>
        <dbReference type="ARBA" id="ARBA00008390"/>
    </source>
</evidence>
<comment type="similarity">
    <text evidence="1">Belongs to the calycin superfamily. Fatty-acid binding protein (FABP) family.</text>
</comment>
<dbReference type="Pfam" id="PF00061">
    <property type="entry name" value="Lipocalin"/>
    <property type="match status" value="1"/>
</dbReference>
<dbReference type="EMBL" id="GEDC01001081">
    <property type="protein sequence ID" value="JAS36217.1"/>
    <property type="molecule type" value="Transcribed_RNA"/>
</dbReference>
<protein>
    <recommendedName>
        <fullName evidence="3">Lipocalin/cytosolic fatty-acid binding domain-containing protein</fullName>
    </recommendedName>
</protein>
<name>A0A1B6EE81_9HEMI</name>
<accession>A0A1B6EE81</accession>
<dbReference type="Gene3D" id="2.40.128.20">
    <property type="match status" value="1"/>
</dbReference>
<feature type="domain" description="Lipocalin/cytosolic fatty-acid binding" evidence="3">
    <location>
        <begin position="6"/>
        <end position="109"/>
    </location>
</feature>
<dbReference type="AlphaFoldDB" id="A0A1B6EE81"/>
<dbReference type="SUPFAM" id="SSF50814">
    <property type="entry name" value="Lipocalins"/>
    <property type="match status" value="1"/>
</dbReference>
<proteinExistence type="inferred from homology"/>
<sequence length="137" mass="15769">MVQIKGTYKLEKNENLDNFFAEVGMPILIRKMVLVSHPLMIISEDEDGYWKITTSTLMKTTVLKFKLGEEYEEEMPNTDIVFKNVTTLSGNKLETISKNHKGKKTIRTYDFSDSGVVLTLLNHETGTIAKRYFKRVT</sequence>
<dbReference type="InterPro" id="IPR000463">
    <property type="entry name" value="Fatty_acid-bd"/>
</dbReference>
<dbReference type="InterPro" id="IPR012674">
    <property type="entry name" value="Calycin"/>
</dbReference>
<dbReference type="PRINTS" id="PR00178">
    <property type="entry name" value="FATTYACIDBP"/>
</dbReference>
<evidence type="ECO:0000256" key="2">
    <source>
        <dbReference type="ARBA" id="ARBA00023121"/>
    </source>
</evidence>
<keyword evidence="2" id="KW-0446">Lipid-binding</keyword>
<evidence type="ECO:0000313" key="4">
    <source>
        <dbReference type="EMBL" id="JAS36217.1"/>
    </source>
</evidence>
<dbReference type="InterPro" id="IPR031259">
    <property type="entry name" value="ILBP"/>
</dbReference>
<organism evidence="4">
    <name type="scientific">Clastoptera arizonana</name>
    <name type="common">Arizona spittle bug</name>
    <dbReference type="NCBI Taxonomy" id="38151"/>
    <lineage>
        <taxon>Eukaryota</taxon>
        <taxon>Metazoa</taxon>
        <taxon>Ecdysozoa</taxon>
        <taxon>Arthropoda</taxon>
        <taxon>Hexapoda</taxon>
        <taxon>Insecta</taxon>
        <taxon>Pterygota</taxon>
        <taxon>Neoptera</taxon>
        <taxon>Paraneoptera</taxon>
        <taxon>Hemiptera</taxon>
        <taxon>Auchenorrhyncha</taxon>
        <taxon>Cercopoidea</taxon>
        <taxon>Clastopteridae</taxon>
        <taxon>Clastoptera</taxon>
    </lineage>
</organism>